<protein>
    <submittedName>
        <fullName evidence="8">Xanthine dehydrogenase small subunit</fullName>
        <ecNumber evidence="8">1.17.1.4</ecNumber>
    </submittedName>
</protein>
<dbReference type="SUPFAM" id="SSF55447">
    <property type="entry name" value="CO dehydrogenase flavoprotein C-terminal domain-like"/>
    <property type="match status" value="1"/>
</dbReference>
<dbReference type="InterPro" id="IPR006058">
    <property type="entry name" value="2Fe2S_fd_BS"/>
</dbReference>
<gene>
    <name evidence="8" type="primary">xdhA</name>
    <name evidence="8" type="ORF">OFY17_09760</name>
</gene>
<accession>A0ABT2YTE2</accession>
<dbReference type="InterPro" id="IPR012175">
    <property type="entry name" value="Xanth_DH_ssu_bac"/>
</dbReference>
<dbReference type="InterPro" id="IPR001041">
    <property type="entry name" value="2Fe-2S_ferredoxin-type"/>
</dbReference>
<dbReference type="EMBL" id="JAOVZB010000004">
    <property type="protein sequence ID" value="MCV2403162.1"/>
    <property type="molecule type" value="Genomic_DNA"/>
</dbReference>
<dbReference type="Gene3D" id="1.10.150.120">
    <property type="entry name" value="[2Fe-2S]-binding domain"/>
    <property type="match status" value="1"/>
</dbReference>
<dbReference type="SUPFAM" id="SSF56176">
    <property type="entry name" value="FAD-binding/transporter-associated domain-like"/>
    <property type="match status" value="1"/>
</dbReference>
<dbReference type="Gene3D" id="3.30.465.10">
    <property type="match status" value="1"/>
</dbReference>
<dbReference type="RefSeq" id="WP_263530543.1">
    <property type="nucleotide sequence ID" value="NZ_JAOVZB010000004.1"/>
</dbReference>
<dbReference type="NCBIfam" id="TIGR02963">
    <property type="entry name" value="xanthine_xdhA"/>
    <property type="match status" value="1"/>
</dbReference>
<keyword evidence="5" id="KW-0408">Iron</keyword>
<dbReference type="PIRSF" id="PIRSF036557">
    <property type="entry name" value="XdhA_RC"/>
    <property type="match status" value="1"/>
</dbReference>
<keyword evidence="1" id="KW-0285">Flavoprotein</keyword>
<dbReference type="Gene3D" id="3.30.43.10">
    <property type="entry name" value="Uridine Diphospho-n-acetylenolpyruvylglucosamine Reductase, domain 2"/>
    <property type="match status" value="1"/>
</dbReference>
<keyword evidence="4 8" id="KW-0560">Oxidoreductase</keyword>
<sequence>MKFLLNDELVTDNTLPSDFSALRYLREKQGLTGTKEGCGSGDCGACTLLVGALEEGEVAYSTFNSCITPVQALAGKHVVSVEYLSESLDKLHPAQQAMVDHHGSQCGFCTPGIVLSLASLYENSQSANKTINRSDVCDAISGNLCRCTGYRPIIDAGLAMQSEQSTAEQSISEHSREEAWSNISANSEQVKAQLESLQQEAQSANNYFQPDTLAELLAIKADHKDAVLIAGGTDLMLENTQRFHDFDVLIDVSCVKELTQIEESSTSISLGASVTYSELEAFSKTRYPHLFHLLERIASRQIRNRGTIGGNVANGSPIADMPPILLALDADIHLVKVDGSKRVVNINDFYLGYKQTELAADELIQFFEIDLAKLDLFHRFYKVSKRMEDDISSVMLAVRFAVEDQKITDVRFAFGGMAATPIRASQTENALLGASINDEQALLQAMNTLKEELSPLSDMRASAGYRSDIAASLIRKALLELNGHQVPTFSGHPVSNADLGYEVAASTTSASTQGGASHA</sequence>
<dbReference type="InterPro" id="IPR036884">
    <property type="entry name" value="2Fe-2S-bd_dom_sf"/>
</dbReference>
<dbReference type="Pfam" id="PF01799">
    <property type="entry name" value="Fer2_2"/>
    <property type="match status" value="1"/>
</dbReference>
<evidence type="ECO:0000259" key="7">
    <source>
        <dbReference type="PROSITE" id="PS51387"/>
    </source>
</evidence>
<dbReference type="Proteomes" id="UP001209713">
    <property type="component" value="Unassembled WGS sequence"/>
</dbReference>
<comment type="caution">
    <text evidence="8">The sequence shown here is derived from an EMBL/GenBank/DDBJ whole genome shotgun (WGS) entry which is preliminary data.</text>
</comment>
<feature type="domain" description="2Fe-2S ferredoxin-type" evidence="6">
    <location>
        <begin position="1"/>
        <end position="84"/>
    </location>
</feature>
<evidence type="ECO:0000256" key="3">
    <source>
        <dbReference type="ARBA" id="ARBA00022827"/>
    </source>
</evidence>
<dbReference type="InterPro" id="IPR014307">
    <property type="entry name" value="Xanthine_DH_ssu"/>
</dbReference>
<dbReference type="PANTHER" id="PTHR45444">
    <property type="entry name" value="XANTHINE DEHYDROGENASE"/>
    <property type="match status" value="1"/>
</dbReference>
<keyword evidence="9" id="KW-1185">Reference proteome</keyword>
<dbReference type="SMART" id="SM01092">
    <property type="entry name" value="CO_deh_flav_C"/>
    <property type="match status" value="1"/>
</dbReference>
<dbReference type="SUPFAM" id="SSF47741">
    <property type="entry name" value="CO dehydrogenase ISP C-domain like"/>
    <property type="match status" value="1"/>
</dbReference>
<dbReference type="EC" id="1.17.1.4" evidence="8"/>
<evidence type="ECO:0000259" key="6">
    <source>
        <dbReference type="PROSITE" id="PS51085"/>
    </source>
</evidence>
<dbReference type="GO" id="GO:0004854">
    <property type="term" value="F:xanthine dehydrogenase activity"/>
    <property type="evidence" value="ECO:0007669"/>
    <property type="project" value="UniProtKB-EC"/>
</dbReference>
<dbReference type="Gene3D" id="3.10.20.30">
    <property type="match status" value="1"/>
</dbReference>
<dbReference type="InterPro" id="IPR002346">
    <property type="entry name" value="Mopterin_DH_FAD-bd"/>
</dbReference>
<dbReference type="InterPro" id="IPR016167">
    <property type="entry name" value="FAD-bd_PCMH_sub1"/>
</dbReference>
<evidence type="ECO:0000256" key="1">
    <source>
        <dbReference type="ARBA" id="ARBA00022630"/>
    </source>
</evidence>
<dbReference type="SUPFAM" id="SSF54292">
    <property type="entry name" value="2Fe-2S ferredoxin-like"/>
    <property type="match status" value="1"/>
</dbReference>
<reference evidence="8 9" key="1">
    <citation type="submission" date="2022-10" db="EMBL/GenBank/DDBJ databases">
        <title>Marinomonas transparenta sp. nov. and Marinomonas sargassi sp. nov., isolated from marine alga (Sargassum natans (L.) Gaillon).</title>
        <authorList>
            <person name="Wang Y."/>
        </authorList>
    </citation>
    <scope>NUCLEOTIDE SEQUENCE [LARGE SCALE GENOMIC DNA]</scope>
    <source>
        <strain evidence="8 9">C2222</strain>
    </source>
</reference>
<name>A0ABT2YTE2_9GAMM</name>
<dbReference type="Pfam" id="PF00941">
    <property type="entry name" value="FAD_binding_5"/>
    <property type="match status" value="1"/>
</dbReference>
<dbReference type="InterPro" id="IPR036318">
    <property type="entry name" value="FAD-bd_PCMH-like_sf"/>
</dbReference>
<dbReference type="InterPro" id="IPR016169">
    <property type="entry name" value="FAD-bd_PCMH_sub2"/>
</dbReference>
<dbReference type="InterPro" id="IPR005107">
    <property type="entry name" value="CO_DH_flav_C"/>
</dbReference>
<dbReference type="PROSITE" id="PS51387">
    <property type="entry name" value="FAD_PCMH"/>
    <property type="match status" value="1"/>
</dbReference>
<proteinExistence type="predicted"/>
<keyword evidence="3" id="KW-0274">FAD</keyword>
<feature type="domain" description="FAD-binding PCMH-type" evidence="7">
    <location>
        <begin position="200"/>
        <end position="374"/>
    </location>
</feature>
<dbReference type="PROSITE" id="PS51085">
    <property type="entry name" value="2FE2S_FER_2"/>
    <property type="match status" value="1"/>
</dbReference>
<evidence type="ECO:0000256" key="4">
    <source>
        <dbReference type="ARBA" id="ARBA00023002"/>
    </source>
</evidence>
<dbReference type="InterPro" id="IPR016166">
    <property type="entry name" value="FAD-bd_PCMH"/>
</dbReference>
<keyword evidence="2" id="KW-0479">Metal-binding</keyword>
<evidence type="ECO:0000256" key="5">
    <source>
        <dbReference type="ARBA" id="ARBA00023004"/>
    </source>
</evidence>
<dbReference type="InterPro" id="IPR016208">
    <property type="entry name" value="Ald_Oxase/xanthine_DH-like"/>
</dbReference>
<dbReference type="Gene3D" id="3.30.390.50">
    <property type="entry name" value="CO dehydrogenase flavoprotein, C-terminal domain"/>
    <property type="match status" value="1"/>
</dbReference>
<dbReference type="PROSITE" id="PS00197">
    <property type="entry name" value="2FE2S_FER_1"/>
    <property type="match status" value="1"/>
</dbReference>
<evidence type="ECO:0000313" key="8">
    <source>
        <dbReference type="EMBL" id="MCV2403162.1"/>
    </source>
</evidence>
<evidence type="ECO:0000313" key="9">
    <source>
        <dbReference type="Proteomes" id="UP001209713"/>
    </source>
</evidence>
<dbReference type="InterPro" id="IPR036683">
    <property type="entry name" value="CO_DH_flav_C_dom_sf"/>
</dbReference>
<dbReference type="InterPro" id="IPR036010">
    <property type="entry name" value="2Fe-2S_ferredoxin-like_sf"/>
</dbReference>
<dbReference type="Pfam" id="PF00111">
    <property type="entry name" value="Fer2"/>
    <property type="match status" value="1"/>
</dbReference>
<dbReference type="PANTHER" id="PTHR45444:SF3">
    <property type="entry name" value="XANTHINE DEHYDROGENASE"/>
    <property type="match status" value="1"/>
</dbReference>
<dbReference type="InterPro" id="IPR002888">
    <property type="entry name" value="2Fe-2S-bd"/>
</dbReference>
<dbReference type="Pfam" id="PF03450">
    <property type="entry name" value="CO_deh_flav_C"/>
    <property type="match status" value="1"/>
</dbReference>
<dbReference type="InterPro" id="IPR012675">
    <property type="entry name" value="Beta-grasp_dom_sf"/>
</dbReference>
<organism evidence="8 9">
    <name type="scientific">Marinomonas sargassi</name>
    <dbReference type="NCBI Taxonomy" id="2984494"/>
    <lineage>
        <taxon>Bacteria</taxon>
        <taxon>Pseudomonadati</taxon>
        <taxon>Pseudomonadota</taxon>
        <taxon>Gammaproteobacteria</taxon>
        <taxon>Oceanospirillales</taxon>
        <taxon>Oceanospirillaceae</taxon>
        <taxon>Marinomonas</taxon>
    </lineage>
</organism>
<evidence type="ECO:0000256" key="2">
    <source>
        <dbReference type="ARBA" id="ARBA00022723"/>
    </source>
</evidence>